<evidence type="ECO:0000313" key="2">
    <source>
        <dbReference type="Proteomes" id="UP001151752"/>
    </source>
</evidence>
<dbReference type="EMBL" id="JAPFFM010000016">
    <property type="protein sequence ID" value="KAJ6701280.1"/>
    <property type="molecule type" value="Genomic_DNA"/>
</dbReference>
<accession>A0A9Q0T5G6</accession>
<gene>
    <name evidence="1" type="ORF">OIU74_012606</name>
</gene>
<reference evidence="1" key="1">
    <citation type="submission" date="2022-11" db="EMBL/GenBank/DDBJ databases">
        <authorList>
            <person name="Hyden B.L."/>
            <person name="Feng K."/>
            <person name="Yates T."/>
            <person name="Jawdy S."/>
            <person name="Smart L.B."/>
            <person name="Muchero W."/>
        </authorList>
    </citation>
    <scope>NUCLEOTIDE SEQUENCE</scope>
    <source>
        <tissue evidence="1">Shoot tip</tissue>
    </source>
</reference>
<name>A0A9Q0T5G6_9ROSI</name>
<evidence type="ECO:0008006" key="3">
    <source>
        <dbReference type="Google" id="ProtNLM"/>
    </source>
</evidence>
<dbReference type="Pfam" id="PF04578">
    <property type="entry name" value="DUF594"/>
    <property type="match status" value="1"/>
</dbReference>
<dbReference type="InterPro" id="IPR007658">
    <property type="entry name" value="DUF594"/>
</dbReference>
<dbReference type="PANTHER" id="PTHR31325">
    <property type="entry name" value="OS01G0798800 PROTEIN-RELATED"/>
    <property type="match status" value="1"/>
</dbReference>
<reference evidence="1" key="2">
    <citation type="journal article" date="2023" name="Int. J. Mol. Sci.">
        <title>De Novo Assembly and Annotation of 11 Diverse Shrub Willow (Salix) Genomes Reveals Novel Gene Organization in Sex-Linked Regions.</title>
        <authorList>
            <person name="Hyden B."/>
            <person name="Feng K."/>
            <person name="Yates T.B."/>
            <person name="Jawdy S."/>
            <person name="Cereghino C."/>
            <person name="Smart L.B."/>
            <person name="Muchero W."/>
        </authorList>
    </citation>
    <scope>NUCLEOTIDE SEQUENCE</scope>
    <source>
        <tissue evidence="1">Shoot tip</tissue>
    </source>
</reference>
<dbReference type="Proteomes" id="UP001151752">
    <property type="component" value="Chromosome 1"/>
</dbReference>
<sequence>MPREYVQQGVIWLSRTMTGDKNLKDKLMPYVVDVTYDESLLLWHIATELLYSEDGNPDQRSDDKSFCKLLSECICNSYDDTDQKYNEKELSKLLSDYMMYLLIMQPAMMAAVAGIEVKPVDVKGDKSKSVLFDASTLAKLLQKEKEEKRWELLSRVWVELLSYAAGNCRANAHAQQVSKGGELLTFVWLLMAHFGLTDQFQINKGHARAKLIAGK</sequence>
<organism evidence="1 2">
    <name type="scientific">Salix koriyanagi</name>
    <dbReference type="NCBI Taxonomy" id="2511006"/>
    <lineage>
        <taxon>Eukaryota</taxon>
        <taxon>Viridiplantae</taxon>
        <taxon>Streptophyta</taxon>
        <taxon>Embryophyta</taxon>
        <taxon>Tracheophyta</taxon>
        <taxon>Spermatophyta</taxon>
        <taxon>Magnoliopsida</taxon>
        <taxon>eudicotyledons</taxon>
        <taxon>Gunneridae</taxon>
        <taxon>Pentapetalae</taxon>
        <taxon>rosids</taxon>
        <taxon>fabids</taxon>
        <taxon>Malpighiales</taxon>
        <taxon>Salicaceae</taxon>
        <taxon>Saliceae</taxon>
        <taxon>Salix</taxon>
    </lineage>
</organism>
<keyword evidence="2" id="KW-1185">Reference proteome</keyword>
<protein>
    <recommendedName>
        <fullName evidence="3">DUF4220 domain-containing protein</fullName>
    </recommendedName>
</protein>
<evidence type="ECO:0000313" key="1">
    <source>
        <dbReference type="EMBL" id="KAJ6701280.1"/>
    </source>
</evidence>
<comment type="caution">
    <text evidence="1">The sequence shown here is derived from an EMBL/GenBank/DDBJ whole genome shotgun (WGS) entry which is preliminary data.</text>
</comment>
<dbReference type="AlphaFoldDB" id="A0A9Q0T5G6"/>
<proteinExistence type="predicted"/>